<dbReference type="EMBL" id="KZ993067">
    <property type="protein sequence ID" value="RKP05650.1"/>
    <property type="molecule type" value="Genomic_DNA"/>
</dbReference>
<gene>
    <name evidence="1" type="ORF">THASP1DRAFT_19544</name>
</gene>
<keyword evidence="2" id="KW-1185">Reference proteome</keyword>
<accession>A0A4P9XK87</accession>
<proteinExistence type="predicted"/>
<organism evidence="1 2">
    <name type="scientific">Thamnocephalis sphaerospora</name>
    <dbReference type="NCBI Taxonomy" id="78915"/>
    <lineage>
        <taxon>Eukaryota</taxon>
        <taxon>Fungi</taxon>
        <taxon>Fungi incertae sedis</taxon>
        <taxon>Zoopagomycota</taxon>
        <taxon>Zoopagomycotina</taxon>
        <taxon>Zoopagomycetes</taxon>
        <taxon>Zoopagales</taxon>
        <taxon>Sigmoideomycetaceae</taxon>
        <taxon>Thamnocephalis</taxon>
    </lineage>
</organism>
<protein>
    <recommendedName>
        <fullName evidence="3">Tyr recombinase domain-containing protein</fullName>
    </recommendedName>
</protein>
<reference evidence="2" key="1">
    <citation type="journal article" date="2018" name="Nat. Microbiol.">
        <title>Leveraging single-cell genomics to expand the fungal tree of life.</title>
        <authorList>
            <person name="Ahrendt S.R."/>
            <person name="Quandt C.A."/>
            <person name="Ciobanu D."/>
            <person name="Clum A."/>
            <person name="Salamov A."/>
            <person name="Andreopoulos B."/>
            <person name="Cheng J.F."/>
            <person name="Woyke T."/>
            <person name="Pelin A."/>
            <person name="Henrissat B."/>
            <person name="Reynolds N.K."/>
            <person name="Benny G.L."/>
            <person name="Smith M.E."/>
            <person name="James T.Y."/>
            <person name="Grigoriev I.V."/>
        </authorList>
    </citation>
    <scope>NUCLEOTIDE SEQUENCE [LARGE SCALE GENOMIC DNA]</scope>
    <source>
        <strain evidence="2">RSA 1356</strain>
    </source>
</reference>
<name>A0A4P9XK87_9FUNG</name>
<dbReference type="STRING" id="78915.A0A4P9XK87"/>
<evidence type="ECO:0000313" key="1">
    <source>
        <dbReference type="EMBL" id="RKP05650.1"/>
    </source>
</evidence>
<feature type="non-terminal residue" evidence="1">
    <location>
        <position position="1"/>
    </location>
</feature>
<evidence type="ECO:0000313" key="2">
    <source>
        <dbReference type="Proteomes" id="UP000271241"/>
    </source>
</evidence>
<sequence length="223" mass="24574">TVRSFDRPTYDISPVVTTFRRWGDNASLNMLQLTQKLCWLLAICGFIRPSDVARIDDICTVRTDLTLKLVVVVPKEKRNGQRIEKVISVTSHRNPVLCPVTAYTAYRARFDSNVSPAQHPIPSDLEYSPLVQSLRGHQFAVGSPRISKHINAIMALIPVPVGASLPKACTLGSTHAAFAGASWKDILTQGFWASTGVFDTFYRLARSTQANLTELSFSAPTSL</sequence>
<dbReference type="AlphaFoldDB" id="A0A4P9XK87"/>
<dbReference type="Proteomes" id="UP000271241">
    <property type="component" value="Unassembled WGS sequence"/>
</dbReference>
<evidence type="ECO:0008006" key="3">
    <source>
        <dbReference type="Google" id="ProtNLM"/>
    </source>
</evidence>
<dbReference type="OrthoDB" id="2400069at2759"/>